<name>A0ABQ9FYF5_TEGGR</name>
<evidence type="ECO:0000256" key="6">
    <source>
        <dbReference type="ARBA" id="ARBA00022837"/>
    </source>
</evidence>
<dbReference type="Gene3D" id="3.10.50.40">
    <property type="match status" value="1"/>
</dbReference>
<dbReference type="EC" id="5.2.1.8" evidence="2 10"/>
<evidence type="ECO:0000259" key="12">
    <source>
        <dbReference type="PROSITE" id="PS50222"/>
    </source>
</evidence>
<keyword evidence="5" id="KW-0256">Endoplasmic reticulum</keyword>
<evidence type="ECO:0000256" key="4">
    <source>
        <dbReference type="ARBA" id="ARBA00022737"/>
    </source>
</evidence>
<protein>
    <recommendedName>
        <fullName evidence="2 10">peptidylprolyl isomerase</fullName>
        <ecNumber evidence="2 10">5.2.1.8</ecNumber>
    </recommendedName>
</protein>
<dbReference type="CDD" id="cd00051">
    <property type="entry name" value="EFh"/>
    <property type="match status" value="1"/>
</dbReference>
<dbReference type="Gene3D" id="1.10.238.10">
    <property type="entry name" value="EF-hand"/>
    <property type="match status" value="1"/>
</dbReference>
<reference evidence="13 14" key="1">
    <citation type="submission" date="2022-12" db="EMBL/GenBank/DDBJ databases">
        <title>Chromosome-level genome of Tegillarca granosa.</title>
        <authorList>
            <person name="Kim J."/>
        </authorList>
    </citation>
    <scope>NUCLEOTIDE SEQUENCE [LARGE SCALE GENOMIC DNA]</scope>
    <source>
        <strain evidence="13">Teg-2019</strain>
        <tissue evidence="13">Adductor muscle</tissue>
    </source>
</reference>
<accession>A0ABQ9FYF5</accession>
<dbReference type="PROSITE" id="PS00018">
    <property type="entry name" value="EF_HAND_1"/>
    <property type="match status" value="1"/>
</dbReference>
<dbReference type="InterPro" id="IPR018247">
    <property type="entry name" value="EF_Hand_1_Ca_BS"/>
</dbReference>
<dbReference type="PROSITE" id="PS50059">
    <property type="entry name" value="FKBP_PPIASE"/>
    <property type="match status" value="1"/>
</dbReference>
<keyword evidence="6" id="KW-0106">Calcium</keyword>
<dbReference type="PANTHER" id="PTHR46222:SF3">
    <property type="entry name" value="PEPTIDYLPROLYL ISOMERASE"/>
    <property type="match status" value="1"/>
</dbReference>
<keyword evidence="9 10" id="KW-0413">Isomerase</keyword>
<dbReference type="InterPro" id="IPR046357">
    <property type="entry name" value="PPIase_dom_sf"/>
</dbReference>
<evidence type="ECO:0000256" key="9">
    <source>
        <dbReference type="ARBA" id="ARBA00023235"/>
    </source>
</evidence>
<dbReference type="SUPFAM" id="SSF47473">
    <property type="entry name" value="EF-hand"/>
    <property type="match status" value="1"/>
</dbReference>
<comment type="caution">
    <text evidence="13">The sequence shown here is derived from an EMBL/GenBank/DDBJ whole genome shotgun (WGS) entry which is preliminary data.</text>
</comment>
<dbReference type="Proteomes" id="UP001217089">
    <property type="component" value="Unassembled WGS sequence"/>
</dbReference>
<keyword evidence="8" id="KW-0325">Glycoprotein</keyword>
<evidence type="ECO:0000313" key="13">
    <source>
        <dbReference type="EMBL" id="KAJ8320760.1"/>
    </source>
</evidence>
<dbReference type="Pfam" id="PF00254">
    <property type="entry name" value="FKBP_C"/>
    <property type="match status" value="1"/>
</dbReference>
<dbReference type="InterPro" id="IPR001179">
    <property type="entry name" value="PPIase_FKBP_dom"/>
</dbReference>
<keyword evidence="14" id="KW-1185">Reference proteome</keyword>
<dbReference type="PANTHER" id="PTHR46222">
    <property type="entry name" value="PEPTIDYL-PROLYL CIS-TRANS ISOMERASE FKBP7/14"/>
    <property type="match status" value="1"/>
</dbReference>
<evidence type="ECO:0000256" key="7">
    <source>
        <dbReference type="ARBA" id="ARBA00023110"/>
    </source>
</evidence>
<evidence type="ECO:0000256" key="10">
    <source>
        <dbReference type="PROSITE-ProRule" id="PRU00277"/>
    </source>
</evidence>
<feature type="domain" description="PPIase FKBP-type" evidence="11">
    <location>
        <begin position="61"/>
        <end position="151"/>
    </location>
</feature>
<feature type="domain" description="EF-hand" evidence="12">
    <location>
        <begin position="197"/>
        <end position="230"/>
    </location>
</feature>
<dbReference type="Pfam" id="PF13499">
    <property type="entry name" value="EF-hand_7"/>
    <property type="match status" value="1"/>
</dbReference>
<keyword evidence="3" id="KW-0732">Signal</keyword>
<proteinExistence type="predicted"/>
<keyword evidence="4" id="KW-0677">Repeat</keyword>
<evidence type="ECO:0000256" key="8">
    <source>
        <dbReference type="ARBA" id="ARBA00023180"/>
    </source>
</evidence>
<dbReference type="PROSITE" id="PS50222">
    <property type="entry name" value="EF_HAND_2"/>
    <property type="match status" value="2"/>
</dbReference>
<evidence type="ECO:0000256" key="3">
    <source>
        <dbReference type="ARBA" id="ARBA00022729"/>
    </source>
</evidence>
<dbReference type="EMBL" id="JARBDR010000141">
    <property type="protein sequence ID" value="KAJ8320760.1"/>
    <property type="molecule type" value="Genomic_DNA"/>
</dbReference>
<sequence>MLCVWIYSVTGNPTAGATTENPAQSGAENTIVNTNEDYLPKLKVEVLKEPLGSCERKSKKSDLITLHYVGYFENGTKFDSSVDKQEAKPFSFQLGIGQVIKGWEQGLLDMCVGERRKLFVPSHLAYGGHGSGDIIPPNANLIFETELVQVVDGPKVPNVFKMIDINSDSHLSIDEMAMYLTRQAMGNGIPVDLAAKQNQKILQDLFKYEDKDKDGKISFDEFSGPKHDEL</sequence>
<evidence type="ECO:0000259" key="11">
    <source>
        <dbReference type="PROSITE" id="PS50059"/>
    </source>
</evidence>
<gene>
    <name evidence="13" type="ORF">KUTeg_002347</name>
</gene>
<evidence type="ECO:0000313" key="14">
    <source>
        <dbReference type="Proteomes" id="UP001217089"/>
    </source>
</evidence>
<organism evidence="13 14">
    <name type="scientific">Tegillarca granosa</name>
    <name type="common">Malaysian cockle</name>
    <name type="synonym">Anadara granosa</name>
    <dbReference type="NCBI Taxonomy" id="220873"/>
    <lineage>
        <taxon>Eukaryota</taxon>
        <taxon>Metazoa</taxon>
        <taxon>Spiralia</taxon>
        <taxon>Lophotrochozoa</taxon>
        <taxon>Mollusca</taxon>
        <taxon>Bivalvia</taxon>
        <taxon>Autobranchia</taxon>
        <taxon>Pteriomorphia</taxon>
        <taxon>Arcoida</taxon>
        <taxon>Arcoidea</taxon>
        <taxon>Arcidae</taxon>
        <taxon>Tegillarca</taxon>
    </lineage>
</organism>
<feature type="domain" description="EF-hand" evidence="12">
    <location>
        <begin position="151"/>
        <end position="186"/>
    </location>
</feature>
<dbReference type="InterPro" id="IPR002048">
    <property type="entry name" value="EF_hand_dom"/>
</dbReference>
<comment type="catalytic activity">
    <reaction evidence="1 10">
        <text>[protein]-peptidylproline (omega=180) = [protein]-peptidylproline (omega=0)</text>
        <dbReference type="Rhea" id="RHEA:16237"/>
        <dbReference type="Rhea" id="RHEA-COMP:10747"/>
        <dbReference type="Rhea" id="RHEA-COMP:10748"/>
        <dbReference type="ChEBI" id="CHEBI:83833"/>
        <dbReference type="ChEBI" id="CHEBI:83834"/>
        <dbReference type="EC" id="5.2.1.8"/>
    </reaction>
</comment>
<keyword evidence="7 10" id="KW-0697">Rotamase</keyword>
<evidence type="ECO:0000256" key="2">
    <source>
        <dbReference type="ARBA" id="ARBA00013194"/>
    </source>
</evidence>
<dbReference type="InterPro" id="IPR011992">
    <property type="entry name" value="EF-hand-dom_pair"/>
</dbReference>
<evidence type="ECO:0000256" key="1">
    <source>
        <dbReference type="ARBA" id="ARBA00000971"/>
    </source>
</evidence>
<dbReference type="SUPFAM" id="SSF54534">
    <property type="entry name" value="FKBP-like"/>
    <property type="match status" value="1"/>
</dbReference>
<dbReference type="InterPro" id="IPR052273">
    <property type="entry name" value="PPIase_FKBP"/>
</dbReference>
<evidence type="ECO:0000256" key="5">
    <source>
        <dbReference type="ARBA" id="ARBA00022824"/>
    </source>
</evidence>